<name>A0A165AF69_9AGAM</name>
<sequence length="158" mass="18101">MPLYQLLCLTAHYAEYNFIRDLVRSTAMHVMDRGGVVRDLDYWGPRALPQRMRRHGAWHNVSDYWTMHFDASPATLKSLNTTLRADPRVVRWSMIKLGHRPEDIQTFEEMTIKRPDSDKLKAQLANEVLKKAVPNPLGGPYVEEIGIAMSSLSIPKSP</sequence>
<comment type="similarity">
    <text evidence="1">Belongs to the bacterial ribosomal protein bS6 family.</text>
</comment>
<dbReference type="PANTHER" id="PTHR21011">
    <property type="entry name" value="MITOCHONDRIAL 28S RIBOSOMAL PROTEIN S6"/>
    <property type="match status" value="1"/>
</dbReference>
<dbReference type="STRING" id="1314777.A0A165AF69"/>
<dbReference type="Gene3D" id="3.30.70.60">
    <property type="match status" value="1"/>
</dbReference>
<dbReference type="GO" id="GO:0005763">
    <property type="term" value="C:mitochondrial small ribosomal subunit"/>
    <property type="evidence" value="ECO:0007669"/>
    <property type="project" value="TreeGrafter"/>
</dbReference>
<dbReference type="OrthoDB" id="10259681at2759"/>
<dbReference type="GO" id="GO:0070181">
    <property type="term" value="F:small ribosomal subunit rRNA binding"/>
    <property type="evidence" value="ECO:0007669"/>
    <property type="project" value="TreeGrafter"/>
</dbReference>
<dbReference type="AlphaFoldDB" id="A0A165AF69"/>
<dbReference type="CDD" id="cd15465">
    <property type="entry name" value="bS6_mito"/>
    <property type="match status" value="1"/>
</dbReference>
<dbReference type="Pfam" id="PF01250">
    <property type="entry name" value="Ribosomal_S6"/>
    <property type="match status" value="1"/>
</dbReference>
<dbReference type="SUPFAM" id="SSF54995">
    <property type="entry name" value="Ribosomal protein S6"/>
    <property type="match status" value="1"/>
</dbReference>
<dbReference type="InterPro" id="IPR035980">
    <property type="entry name" value="Ribosomal_bS6_sf"/>
</dbReference>
<evidence type="ECO:0000256" key="1">
    <source>
        <dbReference type="ARBA" id="ARBA00009512"/>
    </source>
</evidence>
<organism evidence="2 3">
    <name type="scientific">Sistotremastrum niveocremeum HHB9708</name>
    <dbReference type="NCBI Taxonomy" id="1314777"/>
    <lineage>
        <taxon>Eukaryota</taxon>
        <taxon>Fungi</taxon>
        <taxon>Dikarya</taxon>
        <taxon>Basidiomycota</taxon>
        <taxon>Agaricomycotina</taxon>
        <taxon>Agaricomycetes</taxon>
        <taxon>Sistotremastrales</taxon>
        <taxon>Sistotremastraceae</taxon>
        <taxon>Sertulicium</taxon>
        <taxon>Sertulicium niveocremeum</taxon>
    </lineage>
</organism>
<dbReference type="GO" id="GO:0003735">
    <property type="term" value="F:structural constituent of ribosome"/>
    <property type="evidence" value="ECO:0007669"/>
    <property type="project" value="InterPro"/>
</dbReference>
<evidence type="ECO:0008006" key="4">
    <source>
        <dbReference type="Google" id="ProtNLM"/>
    </source>
</evidence>
<dbReference type="Proteomes" id="UP000076722">
    <property type="component" value="Unassembled WGS sequence"/>
</dbReference>
<accession>A0A165AF69</accession>
<dbReference type="InterPro" id="IPR000529">
    <property type="entry name" value="Ribosomal_bS6"/>
</dbReference>
<dbReference type="PANTHER" id="PTHR21011:SF1">
    <property type="entry name" value="SMALL RIBOSOMAL SUBUNIT PROTEIN BS6M"/>
    <property type="match status" value="1"/>
</dbReference>
<dbReference type="GO" id="GO:0006412">
    <property type="term" value="P:translation"/>
    <property type="evidence" value="ECO:0007669"/>
    <property type="project" value="InterPro"/>
</dbReference>
<evidence type="ECO:0000313" key="3">
    <source>
        <dbReference type="Proteomes" id="UP000076722"/>
    </source>
</evidence>
<proteinExistence type="inferred from homology"/>
<reference evidence="2 3" key="1">
    <citation type="journal article" date="2016" name="Mol. Biol. Evol.">
        <title>Comparative Genomics of Early-Diverging Mushroom-Forming Fungi Provides Insights into the Origins of Lignocellulose Decay Capabilities.</title>
        <authorList>
            <person name="Nagy L.G."/>
            <person name="Riley R."/>
            <person name="Tritt A."/>
            <person name="Adam C."/>
            <person name="Daum C."/>
            <person name="Floudas D."/>
            <person name="Sun H."/>
            <person name="Yadav J.S."/>
            <person name="Pangilinan J."/>
            <person name="Larsson K.H."/>
            <person name="Matsuura K."/>
            <person name="Barry K."/>
            <person name="Labutti K."/>
            <person name="Kuo R."/>
            <person name="Ohm R.A."/>
            <person name="Bhattacharya S.S."/>
            <person name="Shirouzu T."/>
            <person name="Yoshinaga Y."/>
            <person name="Martin F.M."/>
            <person name="Grigoriev I.V."/>
            <person name="Hibbett D.S."/>
        </authorList>
    </citation>
    <scope>NUCLEOTIDE SEQUENCE [LARGE SCALE GENOMIC DNA]</scope>
    <source>
        <strain evidence="2 3">HHB9708</strain>
    </source>
</reference>
<dbReference type="EMBL" id="KV419394">
    <property type="protein sequence ID" value="KZS98905.1"/>
    <property type="molecule type" value="Genomic_DNA"/>
</dbReference>
<gene>
    <name evidence="2" type="ORF">SISNIDRAFT_447731</name>
</gene>
<evidence type="ECO:0000313" key="2">
    <source>
        <dbReference type="EMBL" id="KZS98905.1"/>
    </source>
</evidence>
<protein>
    <recommendedName>
        <fullName evidence="4">Ribosomal protein S6</fullName>
    </recommendedName>
</protein>
<keyword evidence="3" id="KW-1185">Reference proteome</keyword>
<dbReference type="InterPro" id="IPR014717">
    <property type="entry name" value="Transl_elong_EF1B/ribsomal_bS6"/>
</dbReference>